<dbReference type="SUPFAM" id="SSF49482">
    <property type="entry name" value="Aromatic compound dioxygenase"/>
    <property type="match status" value="1"/>
</dbReference>
<dbReference type="InterPro" id="IPR000627">
    <property type="entry name" value="Intradiol_dOase_C"/>
</dbReference>
<reference evidence="2 3" key="1">
    <citation type="submission" date="2011-11" db="EMBL/GenBank/DDBJ databases">
        <title>Improved High-Quality Draft sequence of Beggiatoa alba B18lD.</title>
        <authorList>
            <consortium name="US DOE Joint Genome Institute"/>
            <person name="Lucas S."/>
            <person name="Han J."/>
            <person name="Lapidus A."/>
            <person name="Cheng J.-F."/>
            <person name="Goodwin L."/>
            <person name="Pitluck S."/>
            <person name="Peters L."/>
            <person name="Mikhailova N."/>
            <person name="Held B."/>
            <person name="Detter J.C."/>
            <person name="Han C."/>
            <person name="Tapia R."/>
            <person name="Land M."/>
            <person name="Hauser L."/>
            <person name="Kyrpides N."/>
            <person name="Ivanova N."/>
            <person name="Pagani I."/>
            <person name="Samuel K."/>
            <person name="Teske A."/>
            <person name="Mueller J."/>
            <person name="Woyke T."/>
        </authorList>
    </citation>
    <scope>NUCLEOTIDE SEQUENCE [LARGE SCALE GENOMIC DNA]</scope>
    <source>
        <strain evidence="2 3">B18LD</strain>
    </source>
</reference>
<dbReference type="HOGENOM" id="CLU_741168_0_0_6"/>
<gene>
    <name evidence="2" type="ORF">BegalDRAFT_2171</name>
</gene>
<dbReference type="PROSITE" id="PS51318">
    <property type="entry name" value="TAT"/>
    <property type="match status" value="1"/>
</dbReference>
<dbReference type="PANTHER" id="PTHR34315">
    <property type="match status" value="1"/>
</dbReference>
<dbReference type="GO" id="GO:0008199">
    <property type="term" value="F:ferric iron binding"/>
    <property type="evidence" value="ECO:0007669"/>
    <property type="project" value="InterPro"/>
</dbReference>
<evidence type="ECO:0000313" key="3">
    <source>
        <dbReference type="Proteomes" id="UP000005744"/>
    </source>
</evidence>
<organism evidence="2 3">
    <name type="scientific">Beggiatoa alba B18LD</name>
    <dbReference type="NCBI Taxonomy" id="395493"/>
    <lineage>
        <taxon>Bacteria</taxon>
        <taxon>Pseudomonadati</taxon>
        <taxon>Pseudomonadota</taxon>
        <taxon>Gammaproteobacteria</taxon>
        <taxon>Thiotrichales</taxon>
        <taxon>Thiotrichaceae</taxon>
        <taxon>Beggiatoa</taxon>
    </lineage>
</organism>
<sequence length="373" mass="40531">MFDALRTALPNTTRRNLLRTLGVLSALPLTGYGLRHFLTDSQAADANPLCLLSATKTEGPYWIDEHLNRSDLTTDTTRSTVLQGLPLTLTLSVINASSSACSVARNVQIDVWHADAAGEYSDVSGNGQTSTVGQTFLRGYQLTDSTGTVTFKTIYPGWYRGRTAHIHVRARVFDAQGNTTYNFTTQLFFDDVITDSVYANAPYNSRGTRDTLNSTDMHYLDGDSSNLLLNLTSQETGGYVAVGSVGLVGLPDSIETENAFDITTTTTGNLDNLSLTGTLTVATNDVGTYGSLYVAAQIGEIWYINDGNGWLPYTDDFPAYSSGMLTDTHQLKILNSVNVSTLCGANVYAGYGQNVQDMLQKNQYKKVYTVPCQ</sequence>
<dbReference type="InterPro" id="IPR006311">
    <property type="entry name" value="TAT_signal"/>
</dbReference>
<evidence type="ECO:0000313" key="2">
    <source>
        <dbReference type="EMBL" id="EIJ43035.1"/>
    </source>
</evidence>
<protein>
    <submittedName>
        <fullName evidence="2">Protocatechuate 3,4-dioxygenase beta subunit</fullName>
    </submittedName>
</protein>
<evidence type="ECO:0000259" key="1">
    <source>
        <dbReference type="Pfam" id="PF00775"/>
    </source>
</evidence>
<dbReference type="OrthoDB" id="9805815at2"/>
<keyword evidence="3" id="KW-1185">Reference proteome</keyword>
<dbReference type="Proteomes" id="UP000005744">
    <property type="component" value="Unassembled WGS sequence"/>
</dbReference>
<dbReference type="Gene3D" id="2.60.130.10">
    <property type="entry name" value="Aromatic compound dioxygenase"/>
    <property type="match status" value="1"/>
</dbReference>
<dbReference type="PANTHER" id="PTHR34315:SF1">
    <property type="entry name" value="INTRADIOL RING-CLEAVAGE DIOXYGENASES DOMAIN-CONTAINING PROTEIN-RELATED"/>
    <property type="match status" value="1"/>
</dbReference>
<dbReference type="eggNOG" id="COG3485">
    <property type="taxonomic scope" value="Bacteria"/>
</dbReference>
<feature type="domain" description="Intradiol ring-cleavage dioxygenases" evidence="1">
    <location>
        <begin position="58"/>
        <end position="189"/>
    </location>
</feature>
<dbReference type="InterPro" id="IPR015889">
    <property type="entry name" value="Intradiol_dOase_core"/>
</dbReference>
<dbReference type="EMBL" id="JH600070">
    <property type="protein sequence ID" value="EIJ43035.1"/>
    <property type="molecule type" value="Genomic_DNA"/>
</dbReference>
<accession>I3CHE2</accession>
<keyword evidence="2" id="KW-0223">Dioxygenase</keyword>
<keyword evidence="2" id="KW-0560">Oxidoreductase</keyword>
<dbReference type="STRING" id="395493.BegalDRAFT_2171"/>
<dbReference type="RefSeq" id="WP_002689910.1">
    <property type="nucleotide sequence ID" value="NZ_JH600070.1"/>
</dbReference>
<dbReference type="GO" id="GO:0016702">
    <property type="term" value="F:oxidoreductase activity, acting on single donors with incorporation of molecular oxygen, incorporation of two atoms of oxygen"/>
    <property type="evidence" value="ECO:0007669"/>
    <property type="project" value="InterPro"/>
</dbReference>
<dbReference type="Pfam" id="PF00775">
    <property type="entry name" value="Dioxygenase_C"/>
    <property type="match status" value="1"/>
</dbReference>
<name>I3CHE2_9GAMM</name>
<dbReference type="AlphaFoldDB" id="I3CHE2"/>
<proteinExistence type="predicted"/>